<dbReference type="InterPro" id="IPR043502">
    <property type="entry name" value="DNA/RNA_pol_sf"/>
</dbReference>
<comment type="caution">
    <text evidence="3">The sequence shown here is derived from an EMBL/GenBank/DDBJ whole genome shotgun (WGS) entry which is preliminary data.</text>
</comment>
<dbReference type="EMBL" id="JAJFAZ020000003">
    <property type="protein sequence ID" value="KAI5339464.1"/>
    <property type="molecule type" value="Genomic_DNA"/>
</dbReference>
<dbReference type="PANTHER" id="PTHR48475">
    <property type="entry name" value="RIBONUCLEASE H"/>
    <property type="match status" value="1"/>
</dbReference>
<dbReference type="Pfam" id="PF17919">
    <property type="entry name" value="RT_RNaseH_2"/>
    <property type="match status" value="1"/>
</dbReference>
<feature type="domain" description="Integrase zinc-binding" evidence="2">
    <location>
        <begin position="355"/>
        <end position="404"/>
    </location>
</feature>
<dbReference type="Gene3D" id="3.30.70.270">
    <property type="match status" value="2"/>
</dbReference>
<evidence type="ECO:0000259" key="1">
    <source>
        <dbReference type="Pfam" id="PF17919"/>
    </source>
</evidence>
<dbReference type="PANTHER" id="PTHR48475:SF2">
    <property type="entry name" value="RIBONUCLEASE H"/>
    <property type="match status" value="1"/>
</dbReference>
<reference evidence="3 4" key="1">
    <citation type="journal article" date="2022" name="G3 (Bethesda)">
        <title>Whole-genome sequence and methylome profiling of the almond [Prunus dulcis (Mill.) D.A. Webb] cultivar 'Nonpareil'.</title>
        <authorList>
            <person name="D'Amico-Willman K.M."/>
            <person name="Ouma W.Z."/>
            <person name="Meulia T."/>
            <person name="Sideli G.M."/>
            <person name="Gradziel T.M."/>
            <person name="Fresnedo-Ramirez J."/>
        </authorList>
    </citation>
    <scope>NUCLEOTIDE SEQUENCE [LARGE SCALE GENOMIC DNA]</scope>
    <source>
        <strain evidence="3">Clone GOH B32 T37-40</strain>
    </source>
</reference>
<dbReference type="InterPro" id="IPR041588">
    <property type="entry name" value="Integrase_H2C2"/>
</dbReference>
<dbReference type="Gene3D" id="3.10.20.370">
    <property type="match status" value="1"/>
</dbReference>
<sequence length="455" mass="51490">MRLNPKKCSFGVSSGKFLGFMISQRGIEANPEKIKAIIDMEKPKTTKDIQSLTGRVAALTRFISKATDKCVPFFKALKGGKHHIVWTAECDKAFQDLKNYMSKAPLLSKPLPGEILYLYLSVSSTAVSSVLIRKLEKVELPVFYVSKALQSAELRYPPLEQLALALFVSARRLRPYFQAHEIKVLTNQPLRQVLQKPKISGRLINDSQLIVNQVTADFAAKDASMYAYLSTAHRLLQSFQAYEIKQIPRSENGHADALERLASAINDKVGRKVPVEILAQPSTAASETCTVRYEDTWMSHIYLYLMNGILPEDKAQARKLRYRSARYTVINDVLYKRGYTTPYLKCLTTEQGDYVLREIHKGVCGDYSGSRSLAYKAFRQGYFWPTMHQDANSLVKRCDKCQRFGNVLHIPAEPLIPIVSPWPFAQWGLDLIGPMPQGKGQVKYAVPYDRSHRES</sequence>
<name>A0AAD4W9T4_PRUDU</name>
<evidence type="ECO:0000313" key="4">
    <source>
        <dbReference type="Proteomes" id="UP001054821"/>
    </source>
</evidence>
<dbReference type="InterPro" id="IPR043128">
    <property type="entry name" value="Rev_trsase/Diguanyl_cyclase"/>
</dbReference>
<dbReference type="GO" id="GO:0003676">
    <property type="term" value="F:nucleic acid binding"/>
    <property type="evidence" value="ECO:0007669"/>
    <property type="project" value="InterPro"/>
</dbReference>
<dbReference type="InterPro" id="IPR041577">
    <property type="entry name" value="RT_RNaseH_2"/>
</dbReference>
<dbReference type="SUPFAM" id="SSF56672">
    <property type="entry name" value="DNA/RNA polymerases"/>
    <property type="match status" value="1"/>
</dbReference>
<proteinExistence type="predicted"/>
<dbReference type="Gene3D" id="1.10.340.70">
    <property type="match status" value="1"/>
</dbReference>
<gene>
    <name evidence="3" type="ORF">L3X38_018736</name>
</gene>
<dbReference type="Pfam" id="PF17921">
    <property type="entry name" value="Integrase_H2C2"/>
    <property type="match status" value="1"/>
</dbReference>
<dbReference type="Proteomes" id="UP001054821">
    <property type="component" value="Chromosome 3"/>
</dbReference>
<feature type="domain" description="Reverse transcriptase/retrotransposon-derived protein RNase H-like" evidence="1">
    <location>
        <begin position="86"/>
        <end position="184"/>
    </location>
</feature>
<accession>A0AAD4W9T4</accession>
<evidence type="ECO:0008006" key="5">
    <source>
        <dbReference type="Google" id="ProtNLM"/>
    </source>
</evidence>
<evidence type="ECO:0000313" key="3">
    <source>
        <dbReference type="EMBL" id="KAI5339464.1"/>
    </source>
</evidence>
<dbReference type="Gene3D" id="3.30.420.10">
    <property type="entry name" value="Ribonuclease H-like superfamily/Ribonuclease H"/>
    <property type="match status" value="1"/>
</dbReference>
<protein>
    <recommendedName>
        <fullName evidence="5">Transposable element protein</fullName>
    </recommendedName>
</protein>
<evidence type="ECO:0000259" key="2">
    <source>
        <dbReference type="Pfam" id="PF17921"/>
    </source>
</evidence>
<dbReference type="InterPro" id="IPR036397">
    <property type="entry name" value="RNaseH_sf"/>
</dbReference>
<dbReference type="AlphaFoldDB" id="A0AAD4W9T4"/>
<keyword evidence="4" id="KW-1185">Reference proteome</keyword>
<organism evidence="3 4">
    <name type="scientific">Prunus dulcis</name>
    <name type="common">Almond</name>
    <name type="synonym">Amygdalus dulcis</name>
    <dbReference type="NCBI Taxonomy" id="3755"/>
    <lineage>
        <taxon>Eukaryota</taxon>
        <taxon>Viridiplantae</taxon>
        <taxon>Streptophyta</taxon>
        <taxon>Embryophyta</taxon>
        <taxon>Tracheophyta</taxon>
        <taxon>Spermatophyta</taxon>
        <taxon>Magnoliopsida</taxon>
        <taxon>eudicotyledons</taxon>
        <taxon>Gunneridae</taxon>
        <taxon>Pentapetalae</taxon>
        <taxon>rosids</taxon>
        <taxon>fabids</taxon>
        <taxon>Rosales</taxon>
        <taxon>Rosaceae</taxon>
        <taxon>Amygdaloideae</taxon>
        <taxon>Amygdaleae</taxon>
        <taxon>Prunus</taxon>
    </lineage>
</organism>